<feature type="compositionally biased region" description="Basic and acidic residues" evidence="1">
    <location>
        <begin position="41"/>
        <end position="52"/>
    </location>
</feature>
<evidence type="ECO:0000313" key="2">
    <source>
        <dbReference type="EMBL" id="CAE6486500.1"/>
    </source>
</evidence>
<protein>
    <recommendedName>
        <fullName evidence="4">TRASH domain-containing protein</fullName>
    </recommendedName>
</protein>
<dbReference type="EMBL" id="CAJNAQ010000002">
    <property type="protein sequence ID" value="CAE6486500.1"/>
    <property type="molecule type" value="Genomic_DNA"/>
</dbReference>
<evidence type="ECO:0000256" key="1">
    <source>
        <dbReference type="SAM" id="MobiDB-lite"/>
    </source>
</evidence>
<proteinExistence type="predicted"/>
<gene>
    <name evidence="2" type="ORF">NUZ5A_20152</name>
</gene>
<sequence>MFEKHCLICGIEVDKKTSPKRFGRYFCSEDHAQQYLKKKEEQERAWAEEERKHPRRRGGCC</sequence>
<name>A0A812ETJ5_9ARCH</name>
<dbReference type="AlphaFoldDB" id="A0A812ETJ5"/>
<dbReference type="Proteomes" id="UP000655759">
    <property type="component" value="Unassembled WGS sequence"/>
</dbReference>
<organism evidence="2 3">
    <name type="scientific">Candidatus Nitrosotenuis uzonensis</name>
    <dbReference type="NCBI Taxonomy" id="1407055"/>
    <lineage>
        <taxon>Archaea</taxon>
        <taxon>Nitrososphaerota</taxon>
        <taxon>Candidatus Nitrosotenuis</taxon>
    </lineage>
</organism>
<evidence type="ECO:0008006" key="4">
    <source>
        <dbReference type="Google" id="ProtNLM"/>
    </source>
</evidence>
<reference evidence="2" key="1">
    <citation type="submission" date="2021-02" db="EMBL/GenBank/DDBJ databases">
        <authorList>
            <person name="Han P."/>
        </authorList>
    </citation>
    <scope>NUCLEOTIDE SEQUENCE</scope>
    <source>
        <strain evidence="2">Candidatus Nitrosotenuis uzonensis 5A</strain>
    </source>
</reference>
<dbReference type="RefSeq" id="WP_205097795.1">
    <property type="nucleotide sequence ID" value="NZ_CAJNAQ010000002.1"/>
</dbReference>
<comment type="caution">
    <text evidence="2">The sequence shown here is derived from an EMBL/GenBank/DDBJ whole genome shotgun (WGS) entry which is preliminary data.</text>
</comment>
<feature type="region of interest" description="Disordered" evidence="1">
    <location>
        <begin position="41"/>
        <end position="61"/>
    </location>
</feature>
<accession>A0A812ETJ5</accession>
<evidence type="ECO:0000313" key="3">
    <source>
        <dbReference type="Proteomes" id="UP000655759"/>
    </source>
</evidence>